<accession>A0ABW5PU88</accession>
<evidence type="ECO:0000313" key="8">
    <source>
        <dbReference type="EMBL" id="MFD2618520.1"/>
    </source>
</evidence>
<evidence type="ECO:0000256" key="7">
    <source>
        <dbReference type="SAM" id="Phobius"/>
    </source>
</evidence>
<name>A0ABW5PU88_9BACI</name>
<dbReference type="Gene3D" id="1.10.3470.10">
    <property type="entry name" value="ABC transporter involved in vitamin B12 uptake, BtuC"/>
    <property type="match status" value="1"/>
</dbReference>
<evidence type="ECO:0000256" key="6">
    <source>
        <dbReference type="RuleBase" id="RU003943"/>
    </source>
</evidence>
<feature type="transmembrane region" description="Helical" evidence="7">
    <location>
        <begin position="127"/>
        <end position="148"/>
    </location>
</feature>
<gene>
    <name evidence="8" type="ORF">ACFSTF_14550</name>
</gene>
<evidence type="ECO:0000256" key="2">
    <source>
        <dbReference type="ARBA" id="ARBA00008034"/>
    </source>
</evidence>
<dbReference type="RefSeq" id="WP_141191575.1">
    <property type="nucleotide sequence ID" value="NZ_JBHUMR010000017.1"/>
</dbReference>
<keyword evidence="4 7" id="KW-1133">Transmembrane helix</keyword>
<evidence type="ECO:0000313" key="9">
    <source>
        <dbReference type="Proteomes" id="UP001597458"/>
    </source>
</evidence>
<comment type="caution">
    <text evidence="8">The sequence shown here is derived from an EMBL/GenBank/DDBJ whole genome shotgun (WGS) entry which is preliminary data.</text>
</comment>
<dbReference type="PANTHER" id="PTHR30477">
    <property type="entry name" value="ABC-TRANSPORTER METAL-BINDING PROTEIN"/>
    <property type="match status" value="1"/>
</dbReference>
<feature type="transmembrane region" description="Helical" evidence="7">
    <location>
        <begin position="85"/>
        <end position="106"/>
    </location>
</feature>
<keyword evidence="3 6" id="KW-0812">Transmembrane</keyword>
<evidence type="ECO:0000256" key="3">
    <source>
        <dbReference type="ARBA" id="ARBA00022692"/>
    </source>
</evidence>
<sequence>MFQYDFMQHAFIAGTFVAVMCGAFGVFVMARGLSFISHTFSHIGFSGASFAVFMGWDPLTGLLLFTTVSGLAVGQMGVKIFRRDAAVSVILSLFLGLGILFLFLSNKQTNFATTILFGSVVGISRQNVIEIVIISLILLIVLILSYRVLKFDSFDPAGAHAAGLPVRFISIGFLFVLSILVAEAVQIVGALLVFALLTVPASAARHLTHSVFGMILLSSLFSLIGVWAGLSLSYITNVPVSFYITIIEAIFYFLALIWQTVRLRWTKERTYRAKNI</sequence>
<dbReference type="InterPro" id="IPR001626">
    <property type="entry name" value="ABC_TroCD"/>
</dbReference>
<organism evidence="8 9">
    <name type="scientific">Terrilactibacillus laevilacticus</name>
    <dbReference type="NCBI Taxonomy" id="1380157"/>
    <lineage>
        <taxon>Bacteria</taxon>
        <taxon>Bacillati</taxon>
        <taxon>Bacillota</taxon>
        <taxon>Bacilli</taxon>
        <taxon>Bacillales</taxon>
        <taxon>Bacillaceae</taxon>
        <taxon>Terrilactibacillus</taxon>
    </lineage>
</organism>
<feature type="transmembrane region" description="Helical" evidence="7">
    <location>
        <begin position="168"/>
        <end position="199"/>
    </location>
</feature>
<proteinExistence type="inferred from homology"/>
<keyword evidence="9" id="KW-1185">Reference proteome</keyword>
<feature type="transmembrane region" description="Helical" evidence="7">
    <location>
        <begin position="211"/>
        <end position="235"/>
    </location>
</feature>
<comment type="subcellular location">
    <subcellularLocation>
        <location evidence="6">Cell membrane</location>
        <topology evidence="6">Multi-pass membrane protein</topology>
    </subcellularLocation>
    <subcellularLocation>
        <location evidence="1">Membrane</location>
        <topology evidence="1">Multi-pass membrane protein</topology>
    </subcellularLocation>
</comment>
<keyword evidence="6" id="KW-0813">Transport</keyword>
<dbReference type="SUPFAM" id="SSF81345">
    <property type="entry name" value="ABC transporter involved in vitamin B12 uptake, BtuC"/>
    <property type="match status" value="1"/>
</dbReference>
<keyword evidence="5 7" id="KW-0472">Membrane</keyword>
<dbReference type="Proteomes" id="UP001597458">
    <property type="component" value="Unassembled WGS sequence"/>
</dbReference>
<protein>
    <submittedName>
        <fullName evidence="8">Metal ABC transporter permease</fullName>
    </submittedName>
</protein>
<feature type="transmembrane region" description="Helical" evidence="7">
    <location>
        <begin position="42"/>
        <end position="65"/>
    </location>
</feature>
<feature type="transmembrane region" description="Helical" evidence="7">
    <location>
        <begin position="241"/>
        <end position="261"/>
    </location>
</feature>
<evidence type="ECO:0000256" key="4">
    <source>
        <dbReference type="ARBA" id="ARBA00022989"/>
    </source>
</evidence>
<feature type="transmembrane region" description="Helical" evidence="7">
    <location>
        <begin position="6"/>
        <end position="30"/>
    </location>
</feature>
<comment type="similarity">
    <text evidence="2 6">Belongs to the ABC-3 integral membrane protein family.</text>
</comment>
<dbReference type="EMBL" id="JBHUMR010000017">
    <property type="protein sequence ID" value="MFD2618520.1"/>
    <property type="molecule type" value="Genomic_DNA"/>
</dbReference>
<evidence type="ECO:0000256" key="5">
    <source>
        <dbReference type="ARBA" id="ARBA00023136"/>
    </source>
</evidence>
<dbReference type="InterPro" id="IPR037294">
    <property type="entry name" value="ABC_BtuC-like"/>
</dbReference>
<dbReference type="Pfam" id="PF00950">
    <property type="entry name" value="ABC-3"/>
    <property type="match status" value="1"/>
</dbReference>
<reference evidence="9" key="1">
    <citation type="journal article" date="2019" name="Int. J. Syst. Evol. Microbiol.">
        <title>The Global Catalogue of Microorganisms (GCM) 10K type strain sequencing project: providing services to taxonomists for standard genome sequencing and annotation.</title>
        <authorList>
            <consortium name="The Broad Institute Genomics Platform"/>
            <consortium name="The Broad Institute Genome Sequencing Center for Infectious Disease"/>
            <person name="Wu L."/>
            <person name="Ma J."/>
        </authorList>
    </citation>
    <scope>NUCLEOTIDE SEQUENCE [LARGE SCALE GENOMIC DNA]</scope>
    <source>
        <strain evidence="9">TISTR 2241</strain>
    </source>
</reference>
<dbReference type="PANTHER" id="PTHR30477:SF13">
    <property type="entry name" value="IRON TRANSPORT SYSTEM MEMBRANE PROTEIN HI_0360-RELATED"/>
    <property type="match status" value="1"/>
</dbReference>
<evidence type="ECO:0000256" key="1">
    <source>
        <dbReference type="ARBA" id="ARBA00004141"/>
    </source>
</evidence>